<feature type="compositionally biased region" description="Polar residues" evidence="6">
    <location>
        <begin position="382"/>
        <end position="392"/>
    </location>
</feature>
<comment type="similarity">
    <text evidence="2">Belongs to the RENT3 family.</text>
</comment>
<evidence type="ECO:0000256" key="4">
    <source>
        <dbReference type="ARBA" id="ARBA00023242"/>
    </source>
</evidence>
<keyword evidence="5" id="KW-0175">Coiled coil</keyword>
<dbReference type="GO" id="GO:0003729">
    <property type="term" value="F:mRNA binding"/>
    <property type="evidence" value="ECO:0007669"/>
    <property type="project" value="TreeGrafter"/>
</dbReference>
<dbReference type="CDD" id="cd12455">
    <property type="entry name" value="RRM_like_Smg4_UPF3"/>
    <property type="match status" value="1"/>
</dbReference>
<comment type="subcellular location">
    <subcellularLocation>
        <location evidence="1">Nucleus</location>
    </subcellularLocation>
</comment>
<dbReference type="Pfam" id="PF03467">
    <property type="entry name" value="Smg4_UPF3"/>
    <property type="match status" value="1"/>
</dbReference>
<dbReference type="AlphaFoldDB" id="A0AAD5T4F1"/>
<dbReference type="GO" id="GO:0005730">
    <property type="term" value="C:nucleolus"/>
    <property type="evidence" value="ECO:0007669"/>
    <property type="project" value="TreeGrafter"/>
</dbReference>
<dbReference type="PANTHER" id="PTHR13112:SF0">
    <property type="entry name" value="FI21285P1"/>
    <property type="match status" value="1"/>
</dbReference>
<dbReference type="EMBL" id="JADGJH010000677">
    <property type="protein sequence ID" value="KAJ3124340.1"/>
    <property type="molecule type" value="Genomic_DNA"/>
</dbReference>
<feature type="compositionally biased region" description="Gly residues" evidence="6">
    <location>
        <begin position="515"/>
        <end position="536"/>
    </location>
</feature>
<feature type="region of interest" description="Disordered" evidence="6">
    <location>
        <begin position="359"/>
        <end position="393"/>
    </location>
</feature>
<dbReference type="PANTHER" id="PTHR13112">
    <property type="entry name" value="UPF3 REGULATOR OF NONSENSE TRANSCRIPTS-LIKE PROTEIN"/>
    <property type="match status" value="1"/>
</dbReference>
<feature type="compositionally biased region" description="Low complexity" evidence="6">
    <location>
        <begin position="198"/>
        <end position="218"/>
    </location>
</feature>
<proteinExistence type="inferred from homology"/>
<name>A0AAD5T4F1_9FUNG</name>
<feature type="region of interest" description="Disordered" evidence="6">
    <location>
        <begin position="697"/>
        <end position="745"/>
    </location>
</feature>
<feature type="region of interest" description="Disordered" evidence="6">
    <location>
        <begin position="470"/>
        <end position="549"/>
    </location>
</feature>
<feature type="compositionally biased region" description="Low complexity" evidence="6">
    <location>
        <begin position="563"/>
        <end position="578"/>
    </location>
</feature>
<protein>
    <recommendedName>
        <fullName evidence="7">UPF3 domain-containing protein</fullName>
    </recommendedName>
</protein>
<dbReference type="GO" id="GO:0045727">
    <property type="term" value="P:positive regulation of translation"/>
    <property type="evidence" value="ECO:0007669"/>
    <property type="project" value="TreeGrafter"/>
</dbReference>
<feature type="region of interest" description="Disordered" evidence="6">
    <location>
        <begin position="192"/>
        <end position="234"/>
    </location>
</feature>
<reference evidence="8" key="1">
    <citation type="submission" date="2020-05" db="EMBL/GenBank/DDBJ databases">
        <title>Phylogenomic resolution of chytrid fungi.</title>
        <authorList>
            <person name="Stajich J.E."/>
            <person name="Amses K."/>
            <person name="Simmons R."/>
            <person name="Seto K."/>
            <person name="Myers J."/>
            <person name="Bonds A."/>
            <person name="Quandt C.A."/>
            <person name="Barry K."/>
            <person name="Liu P."/>
            <person name="Grigoriev I."/>
            <person name="Longcore J.E."/>
            <person name="James T.Y."/>
        </authorList>
    </citation>
    <scope>NUCLEOTIDE SEQUENCE</scope>
    <source>
        <strain evidence="8">JEL0513</strain>
    </source>
</reference>
<dbReference type="InterPro" id="IPR035979">
    <property type="entry name" value="RBD_domain_sf"/>
</dbReference>
<evidence type="ECO:0000313" key="9">
    <source>
        <dbReference type="Proteomes" id="UP001211907"/>
    </source>
</evidence>
<feature type="coiled-coil region" evidence="5">
    <location>
        <begin position="235"/>
        <end position="262"/>
    </location>
</feature>
<evidence type="ECO:0000256" key="1">
    <source>
        <dbReference type="ARBA" id="ARBA00004123"/>
    </source>
</evidence>
<feature type="compositionally biased region" description="Polar residues" evidence="6">
    <location>
        <begin position="616"/>
        <end position="628"/>
    </location>
</feature>
<accession>A0AAD5T4F1</accession>
<evidence type="ECO:0000256" key="5">
    <source>
        <dbReference type="SAM" id="Coils"/>
    </source>
</evidence>
<evidence type="ECO:0000256" key="6">
    <source>
        <dbReference type="SAM" id="MobiDB-lite"/>
    </source>
</evidence>
<feature type="region of interest" description="Disordered" evidence="6">
    <location>
        <begin position="563"/>
        <end position="628"/>
    </location>
</feature>
<keyword evidence="4" id="KW-0539">Nucleus</keyword>
<keyword evidence="9" id="KW-1185">Reference proteome</keyword>
<dbReference type="Proteomes" id="UP001211907">
    <property type="component" value="Unassembled WGS sequence"/>
</dbReference>
<dbReference type="GO" id="GO:0005737">
    <property type="term" value="C:cytoplasm"/>
    <property type="evidence" value="ECO:0007669"/>
    <property type="project" value="TreeGrafter"/>
</dbReference>
<gene>
    <name evidence="8" type="ORF">HK100_011270</name>
</gene>
<feature type="compositionally biased region" description="Low complexity" evidence="6">
    <location>
        <begin position="470"/>
        <end position="514"/>
    </location>
</feature>
<dbReference type="InterPro" id="IPR039722">
    <property type="entry name" value="Upf3"/>
</dbReference>
<dbReference type="InterPro" id="IPR012677">
    <property type="entry name" value="Nucleotide-bd_a/b_plait_sf"/>
</dbReference>
<feature type="region of interest" description="Disordered" evidence="6">
    <location>
        <begin position="1"/>
        <end position="47"/>
    </location>
</feature>
<feature type="compositionally biased region" description="Low complexity" evidence="6">
    <location>
        <begin position="23"/>
        <end position="35"/>
    </location>
</feature>
<feature type="compositionally biased region" description="Gly residues" evidence="6">
    <location>
        <begin position="715"/>
        <end position="733"/>
    </location>
</feature>
<keyword evidence="3" id="KW-0866">Nonsense-mediated mRNA decay</keyword>
<dbReference type="InterPro" id="IPR005120">
    <property type="entry name" value="UPF3_dom"/>
</dbReference>
<evidence type="ECO:0000313" key="8">
    <source>
        <dbReference type="EMBL" id="KAJ3124340.1"/>
    </source>
</evidence>
<feature type="domain" description="UPF3" evidence="7">
    <location>
        <begin position="55"/>
        <end position="243"/>
    </location>
</feature>
<feature type="compositionally biased region" description="Low complexity" evidence="6">
    <location>
        <begin position="595"/>
        <end position="605"/>
    </location>
</feature>
<dbReference type="GO" id="GO:0000184">
    <property type="term" value="P:nuclear-transcribed mRNA catabolic process, nonsense-mediated decay"/>
    <property type="evidence" value="ECO:0007669"/>
    <property type="project" value="UniProtKB-KW"/>
</dbReference>
<evidence type="ECO:0000259" key="7">
    <source>
        <dbReference type="Pfam" id="PF03467"/>
    </source>
</evidence>
<comment type="caution">
    <text evidence="8">The sequence shown here is derived from an EMBL/GenBank/DDBJ whole genome shotgun (WGS) entry which is preliminary data.</text>
</comment>
<feature type="compositionally biased region" description="Basic residues" evidence="6">
    <location>
        <begin position="367"/>
        <end position="377"/>
    </location>
</feature>
<evidence type="ECO:0000256" key="2">
    <source>
        <dbReference type="ARBA" id="ARBA00005991"/>
    </source>
</evidence>
<sequence length="745" mass="80024">MELTIKRVRVRHKQKQKPNDGESSSNNKNNNNNSKGEYEYNDNNNSTNQTVPFANKIVVRGLPPSLPESVFLATATAAATANNNSEDDDINPFVWQRFCQGNSSKSNPAAKHPRLSRAYLAFASSDRLVSFSRAYNGWLFKEEKSGLEYRASVELAPFQKIPKLKAKVDYRANTIDTDPEYMEFLDSLNKDPAAIADPGTSSPPTATPVATGISAATTPPQPSAPQFDPKSTPLLDDLRAKKAAIREAAERKKETAAAAKAKQVEALLAGTRNATSGVSTESKRSRKKQRQPERPVAVSGSIPSSAFAVVGDFSSSNAENNVTAGLVEGASAGNPGKRGGKRAAAVKSAASLVFGEPGELTTVSDGKKKRERKPRKRESRENPISSSVTTPVMSAFAVQPTAIQKKQSIGDSLGPQNSNSASISSSLANNSISVSGEGGGVFEDIAFSTPISLVGQQNVSQPVQYQQQQLQQQQQQQGGQHQKPQQRQIQQNSRKNQQQQFSETQQPPQPQQFSGSGGGRGGINGGKRGGRSGGGRNSNNQSTTDTGTSHIQWQSELQAFNKFKNNNNNNDNNSDSNNLQQEKKSAKPAARRTLQKQQQQFLQWQPEFNGVGGGSHSTTEWQQQPQGYYSNNGIENMVAPVVIPASGQYQQTWQQTEFYSGNQQYNNPYSSGGGNTGGGYGGGFIGYNEYSESEYGQGFTAQHGGYGSGESFLRGVGGGGTGGSRKYVGGSGAAGNRQQQQQQQQ</sequence>
<feature type="compositionally biased region" description="Basic residues" evidence="6">
    <location>
        <begin position="1"/>
        <end position="16"/>
    </location>
</feature>
<dbReference type="Gene3D" id="3.30.70.330">
    <property type="match status" value="1"/>
</dbReference>
<feature type="region of interest" description="Disordered" evidence="6">
    <location>
        <begin position="268"/>
        <end position="299"/>
    </location>
</feature>
<organism evidence="8 9">
    <name type="scientific">Physocladia obscura</name>
    <dbReference type="NCBI Taxonomy" id="109957"/>
    <lineage>
        <taxon>Eukaryota</taxon>
        <taxon>Fungi</taxon>
        <taxon>Fungi incertae sedis</taxon>
        <taxon>Chytridiomycota</taxon>
        <taxon>Chytridiomycota incertae sedis</taxon>
        <taxon>Chytridiomycetes</taxon>
        <taxon>Chytridiales</taxon>
        <taxon>Chytriomycetaceae</taxon>
        <taxon>Physocladia</taxon>
    </lineage>
</organism>
<evidence type="ECO:0000256" key="3">
    <source>
        <dbReference type="ARBA" id="ARBA00023161"/>
    </source>
</evidence>
<dbReference type="SUPFAM" id="SSF54928">
    <property type="entry name" value="RNA-binding domain, RBD"/>
    <property type="match status" value="1"/>
</dbReference>